<accession>A0A1M6JES5</accession>
<feature type="domain" description="HTH deoR-type" evidence="3">
    <location>
        <begin position="2"/>
        <end position="75"/>
    </location>
</feature>
<keyword evidence="1" id="KW-0805">Transcription regulation</keyword>
<keyword evidence="2" id="KW-0804">Transcription</keyword>
<protein>
    <submittedName>
        <fullName evidence="4">Predicted DNA-binding transcriptional regulator YafY, contains an HTH and WYL domains</fullName>
    </submittedName>
</protein>
<sequence>MRASRLLSILLLLQARGRMTAEALASEFEVSVRTIYRDVDQLSAADVPIYADRGPSGGFQLLDGYRTKLTGLSPAEAETLSLAGLPGPAAQLGLADLLTAAQLKLSAALPERARANAGRVGARFHLDPVGWFRSADDAKLLPTIANAVWNEKCLDVHYRRAEGAVERRLQPLGLVLKAGVWYLVAQVGDQPRTYRVSNIIDLAVTEESFKRPKDFDLTRFWVTSSRAFETSVYHSSATLRVTARGLAKLDVLGSLVARAAAETATPPDADGWVSVTIPIESIDRAASGLIALGADAEVVEPSELRERLVTTVQELVRLYAPTQLTERRPRQRKRR</sequence>
<dbReference type="PROSITE" id="PS51000">
    <property type="entry name" value="HTH_DEOR_2"/>
    <property type="match status" value="1"/>
</dbReference>
<dbReference type="PROSITE" id="PS52050">
    <property type="entry name" value="WYL"/>
    <property type="match status" value="1"/>
</dbReference>
<dbReference type="Gene3D" id="1.10.10.10">
    <property type="entry name" value="Winged helix-like DNA-binding domain superfamily/Winged helix DNA-binding domain"/>
    <property type="match status" value="1"/>
</dbReference>
<evidence type="ECO:0000313" key="5">
    <source>
        <dbReference type="Proteomes" id="UP000189935"/>
    </source>
</evidence>
<dbReference type="GO" id="GO:0003700">
    <property type="term" value="F:DNA-binding transcription factor activity"/>
    <property type="evidence" value="ECO:0007669"/>
    <property type="project" value="InterPro"/>
</dbReference>
<dbReference type="OrthoDB" id="9807255at2"/>
<dbReference type="EMBL" id="LT670844">
    <property type="protein sequence ID" value="SHJ45160.1"/>
    <property type="molecule type" value="Genomic_DNA"/>
</dbReference>
<dbReference type="InterPro" id="IPR001034">
    <property type="entry name" value="DeoR_HTH"/>
</dbReference>
<dbReference type="Pfam" id="PF08279">
    <property type="entry name" value="HTH_11"/>
    <property type="match status" value="1"/>
</dbReference>
<dbReference type="PIRSF" id="PIRSF016838">
    <property type="entry name" value="PafC"/>
    <property type="match status" value="1"/>
</dbReference>
<dbReference type="InterPro" id="IPR028349">
    <property type="entry name" value="PafC-like"/>
</dbReference>
<evidence type="ECO:0000313" key="4">
    <source>
        <dbReference type="EMBL" id="SHJ45160.1"/>
    </source>
</evidence>
<dbReference type="GO" id="GO:0003677">
    <property type="term" value="F:DNA binding"/>
    <property type="evidence" value="ECO:0007669"/>
    <property type="project" value="UniProtKB-KW"/>
</dbReference>
<keyword evidence="4" id="KW-0238">DNA-binding</keyword>
<dbReference type="PANTHER" id="PTHR34580">
    <property type="match status" value="1"/>
</dbReference>
<dbReference type="PANTHER" id="PTHR34580:SF1">
    <property type="entry name" value="PROTEIN PAFC"/>
    <property type="match status" value="1"/>
</dbReference>
<evidence type="ECO:0000256" key="1">
    <source>
        <dbReference type="ARBA" id="ARBA00023015"/>
    </source>
</evidence>
<dbReference type="InterPro" id="IPR051534">
    <property type="entry name" value="CBASS_pafABC_assoc_protein"/>
</dbReference>
<dbReference type="InterPro" id="IPR057727">
    <property type="entry name" value="WCX_dom"/>
</dbReference>
<dbReference type="SUPFAM" id="SSF46785">
    <property type="entry name" value="Winged helix' DNA-binding domain"/>
    <property type="match status" value="1"/>
</dbReference>
<reference evidence="4 5" key="1">
    <citation type="submission" date="2016-11" db="EMBL/GenBank/DDBJ databases">
        <authorList>
            <person name="Jaros S."/>
            <person name="Januszkiewicz K."/>
            <person name="Wedrychowicz H."/>
        </authorList>
    </citation>
    <scope>NUCLEOTIDE SEQUENCE [LARGE SCALE GENOMIC DNA]</scope>
    <source>
        <strain evidence="4 5">GAS499</strain>
    </source>
</reference>
<dbReference type="Proteomes" id="UP000189935">
    <property type="component" value="Chromosome I"/>
</dbReference>
<dbReference type="InterPro" id="IPR036388">
    <property type="entry name" value="WH-like_DNA-bd_sf"/>
</dbReference>
<evidence type="ECO:0000259" key="3">
    <source>
        <dbReference type="PROSITE" id="PS51000"/>
    </source>
</evidence>
<dbReference type="AlphaFoldDB" id="A0A1M6JES5"/>
<dbReference type="InterPro" id="IPR026881">
    <property type="entry name" value="WYL_dom"/>
</dbReference>
<name>A0A1M6JES5_9BRAD</name>
<dbReference type="InterPro" id="IPR013196">
    <property type="entry name" value="HTH_11"/>
</dbReference>
<dbReference type="Pfam" id="PF25583">
    <property type="entry name" value="WCX"/>
    <property type="match status" value="1"/>
</dbReference>
<dbReference type="Pfam" id="PF13280">
    <property type="entry name" value="WYL"/>
    <property type="match status" value="1"/>
</dbReference>
<dbReference type="InterPro" id="IPR036390">
    <property type="entry name" value="WH_DNA-bd_sf"/>
</dbReference>
<evidence type="ECO:0000256" key="2">
    <source>
        <dbReference type="ARBA" id="ARBA00023163"/>
    </source>
</evidence>
<organism evidence="4 5">
    <name type="scientific">Bradyrhizobium lablabi</name>
    <dbReference type="NCBI Taxonomy" id="722472"/>
    <lineage>
        <taxon>Bacteria</taxon>
        <taxon>Pseudomonadati</taxon>
        <taxon>Pseudomonadota</taxon>
        <taxon>Alphaproteobacteria</taxon>
        <taxon>Hyphomicrobiales</taxon>
        <taxon>Nitrobacteraceae</taxon>
        <taxon>Bradyrhizobium</taxon>
    </lineage>
</organism>
<gene>
    <name evidence="4" type="ORF">SAMN05444159_0657</name>
</gene>
<proteinExistence type="predicted"/>